<evidence type="ECO:0000313" key="3">
    <source>
        <dbReference type="Proteomes" id="UP000050360"/>
    </source>
</evidence>
<evidence type="ECO:0000313" key="2">
    <source>
        <dbReference type="EMBL" id="KPQ43112.1"/>
    </source>
</evidence>
<accession>A0A0P8C8H4</accession>
<gene>
    <name evidence="2" type="ORF">MPEBLZ_02336</name>
</gene>
<feature type="transmembrane region" description="Helical" evidence="1">
    <location>
        <begin position="94"/>
        <end position="115"/>
    </location>
</feature>
<keyword evidence="1" id="KW-0812">Transmembrane</keyword>
<dbReference type="EMBL" id="LKCM01000179">
    <property type="protein sequence ID" value="KPQ43112.1"/>
    <property type="molecule type" value="Genomic_DNA"/>
</dbReference>
<comment type="caution">
    <text evidence="2">The sequence shown here is derived from an EMBL/GenBank/DDBJ whole genome shotgun (WGS) entry which is preliminary data.</text>
</comment>
<name>A0A0P8C8H4_9EURY</name>
<proteinExistence type="predicted"/>
<reference evidence="2 3" key="1">
    <citation type="submission" date="2015-09" db="EMBL/GenBank/DDBJ databases">
        <title>A metagenomics-based metabolic model of nitrate-dependent anaerobic oxidation of methane by Methanoperedens-like archaea.</title>
        <authorList>
            <person name="Arshad A."/>
            <person name="Speth D.R."/>
            <person name="De Graaf R.M."/>
            <person name="Op Den Camp H.J."/>
            <person name="Jetten M.S."/>
            <person name="Welte C.U."/>
        </authorList>
    </citation>
    <scope>NUCLEOTIDE SEQUENCE [LARGE SCALE GENOMIC DNA]</scope>
</reference>
<protein>
    <submittedName>
        <fullName evidence="2">Uncharacterized protein</fullName>
    </submittedName>
</protein>
<keyword evidence="1" id="KW-0472">Membrane</keyword>
<dbReference type="Proteomes" id="UP000050360">
    <property type="component" value="Unassembled WGS sequence"/>
</dbReference>
<organism evidence="2 3">
    <name type="scientific">Candidatus Methanoperedens nitratireducens</name>
    <dbReference type="NCBI Taxonomy" id="1392998"/>
    <lineage>
        <taxon>Archaea</taxon>
        <taxon>Methanobacteriati</taxon>
        <taxon>Methanobacteriota</taxon>
        <taxon>Stenosarchaea group</taxon>
        <taxon>Methanomicrobia</taxon>
        <taxon>Methanosarcinales</taxon>
        <taxon>ANME-2 cluster</taxon>
        <taxon>Candidatus Methanoperedentaceae</taxon>
        <taxon>Candidatus Methanoperedens</taxon>
    </lineage>
</organism>
<dbReference type="AlphaFoldDB" id="A0A0P8C8H4"/>
<sequence length="148" mass="17275">MAAWYRSIQRLRTRMIRIGRISTDPCVSALSVQSVFHCYPSAFICVYLRFNFHLTVKRLILEIYLSNALRSLRCLAKNLSEKPKPQRSQRAQRFFKHVSVFSVLSVVHSKIYYLLIFRIGTKSTAEAAKTSIKSFDFYHQLNSYNTTI</sequence>
<keyword evidence="1" id="KW-1133">Transmembrane helix</keyword>
<evidence type="ECO:0000256" key="1">
    <source>
        <dbReference type="SAM" id="Phobius"/>
    </source>
</evidence>